<evidence type="ECO:0000313" key="4">
    <source>
        <dbReference type="Proteomes" id="UP001217963"/>
    </source>
</evidence>
<evidence type="ECO:0000313" key="2">
    <source>
        <dbReference type="EMBL" id="WEL37780.1"/>
    </source>
</evidence>
<dbReference type="Proteomes" id="UP001059546">
    <property type="component" value="Chromosome I"/>
</dbReference>
<name>A0A9Q9F7J0_ENCHE</name>
<dbReference type="Proteomes" id="UP001217963">
    <property type="component" value="Chromosome I"/>
</dbReference>
<dbReference type="AlphaFoldDB" id="A0A9Q9F7J0"/>
<dbReference type="Pfam" id="PF17024">
    <property type="entry name" value="DMAP1_like"/>
    <property type="match status" value="1"/>
</dbReference>
<dbReference type="OrthoDB" id="2189046at2759"/>
<accession>A0A9Q9F7J0</accession>
<dbReference type="EMBL" id="CP119062">
    <property type="protein sequence ID" value="WEL37780.1"/>
    <property type="molecule type" value="Genomic_DNA"/>
</dbReference>
<evidence type="ECO:0000313" key="3">
    <source>
        <dbReference type="Proteomes" id="UP001059546"/>
    </source>
</evidence>
<gene>
    <name evidence="1" type="ORF">GPU96_01g00390</name>
    <name evidence="2" type="ORF">PFJ87_01g00320</name>
</gene>
<sequence length="142" mass="17137">MFSLNPSLKMEKKDDKGYEFSNDSTTCKYLEILNNIESIRRDRDDVLSAHFNEVNIYNINELEDRNAVIRRLINKELTYPNAFLASSLGFNKTTWNRDYERTLREVGMYKRPRYSTLRNMLLFEKLKWLVVRYHEAKQKKKQ</sequence>
<keyword evidence="4" id="KW-1185">Reference proteome</keyword>
<protein>
    <submittedName>
        <fullName evidence="2">DMAP1-like protein</fullName>
    </submittedName>
</protein>
<reference evidence="2 4" key="2">
    <citation type="submission" date="2023-02" db="EMBL/GenBank/DDBJ databases">
        <title>Encephalitozoon hellem ATCC 50451 complete genome.</title>
        <authorList>
            <person name="Mascarenhas dos Santos A.C."/>
            <person name="Julian A.T."/>
            <person name="Pombert J.-F."/>
        </authorList>
    </citation>
    <scope>NUCLEOTIDE SEQUENCE [LARGE SCALE GENOMIC DNA]</scope>
    <source>
        <strain evidence="2 4">ATCC 50451</strain>
    </source>
</reference>
<proteinExistence type="predicted"/>
<evidence type="ECO:0000313" key="1">
    <source>
        <dbReference type="EMBL" id="UTX42338.1"/>
    </source>
</evidence>
<dbReference type="EMBL" id="CP075147">
    <property type="protein sequence ID" value="UTX42338.1"/>
    <property type="molecule type" value="Genomic_DNA"/>
</dbReference>
<dbReference type="InterPro" id="IPR031504">
    <property type="entry name" value="DMAP1-like"/>
</dbReference>
<reference evidence="1" key="1">
    <citation type="submission" date="2021-05" db="EMBL/GenBank/DDBJ databases">
        <title>Encephalitozoon hellem ATCC 50604 Complete Genome.</title>
        <authorList>
            <person name="Mascarenhas dos Santos A.C."/>
            <person name="Julian A.T."/>
            <person name="Pombert J.-F."/>
        </authorList>
    </citation>
    <scope>NUCLEOTIDE SEQUENCE</scope>
    <source>
        <strain evidence="1">ATCC 50604</strain>
    </source>
</reference>
<organism evidence="1 3">
    <name type="scientific">Encephalitozoon hellem</name>
    <name type="common">Microsporidian parasite</name>
    <dbReference type="NCBI Taxonomy" id="27973"/>
    <lineage>
        <taxon>Eukaryota</taxon>
        <taxon>Fungi</taxon>
        <taxon>Fungi incertae sedis</taxon>
        <taxon>Microsporidia</taxon>
        <taxon>Unikaryonidae</taxon>
        <taxon>Encephalitozoon</taxon>
    </lineage>
</organism>